<organism evidence="2 3">
    <name type="scientific">Trifolium subterraneum</name>
    <name type="common">Subterranean clover</name>
    <dbReference type="NCBI Taxonomy" id="3900"/>
    <lineage>
        <taxon>Eukaryota</taxon>
        <taxon>Viridiplantae</taxon>
        <taxon>Streptophyta</taxon>
        <taxon>Embryophyta</taxon>
        <taxon>Tracheophyta</taxon>
        <taxon>Spermatophyta</taxon>
        <taxon>Magnoliopsida</taxon>
        <taxon>eudicotyledons</taxon>
        <taxon>Gunneridae</taxon>
        <taxon>Pentapetalae</taxon>
        <taxon>rosids</taxon>
        <taxon>fabids</taxon>
        <taxon>Fabales</taxon>
        <taxon>Fabaceae</taxon>
        <taxon>Papilionoideae</taxon>
        <taxon>50 kb inversion clade</taxon>
        <taxon>NPAAA clade</taxon>
        <taxon>Hologalegina</taxon>
        <taxon>IRL clade</taxon>
        <taxon>Trifolieae</taxon>
        <taxon>Trifolium</taxon>
    </lineage>
</organism>
<dbReference type="AlphaFoldDB" id="A0A2Z6MGS4"/>
<gene>
    <name evidence="2" type="ORF">TSUD_22100</name>
</gene>
<keyword evidence="3" id="KW-1185">Reference proteome</keyword>
<evidence type="ECO:0000256" key="1">
    <source>
        <dbReference type="SAM" id="Phobius"/>
    </source>
</evidence>
<dbReference type="Proteomes" id="UP000242715">
    <property type="component" value="Unassembled WGS sequence"/>
</dbReference>
<name>A0A2Z6MGS4_TRISU</name>
<keyword evidence="1" id="KW-1133">Transmembrane helix</keyword>
<reference evidence="3" key="1">
    <citation type="journal article" date="2017" name="Front. Plant Sci.">
        <title>Climate Clever Clovers: New Paradigm to Reduce the Environmental Footprint of Ruminants by Breeding Low Methanogenic Forages Utilizing Haplotype Variation.</title>
        <authorList>
            <person name="Kaur P."/>
            <person name="Appels R."/>
            <person name="Bayer P.E."/>
            <person name="Keeble-Gagnere G."/>
            <person name="Wang J."/>
            <person name="Hirakawa H."/>
            <person name="Shirasawa K."/>
            <person name="Vercoe P."/>
            <person name="Stefanova K."/>
            <person name="Durmic Z."/>
            <person name="Nichols P."/>
            <person name="Revell C."/>
            <person name="Isobe S.N."/>
            <person name="Edwards D."/>
            <person name="Erskine W."/>
        </authorList>
    </citation>
    <scope>NUCLEOTIDE SEQUENCE [LARGE SCALE GENOMIC DNA]</scope>
    <source>
        <strain evidence="3">cv. Daliak</strain>
    </source>
</reference>
<feature type="transmembrane region" description="Helical" evidence="1">
    <location>
        <begin position="33"/>
        <end position="50"/>
    </location>
</feature>
<evidence type="ECO:0000313" key="3">
    <source>
        <dbReference type="Proteomes" id="UP000242715"/>
    </source>
</evidence>
<evidence type="ECO:0000313" key="2">
    <source>
        <dbReference type="EMBL" id="GAU31764.1"/>
    </source>
</evidence>
<keyword evidence="1" id="KW-0812">Transmembrane</keyword>
<accession>A0A2Z6MGS4</accession>
<protein>
    <submittedName>
        <fullName evidence="2">Uncharacterized protein</fullName>
    </submittedName>
</protein>
<proteinExistence type="predicted"/>
<sequence>MATNEQLHKESEEKRDQVKTYYYKIQFEKQSPVFLAISSLGLVFGLYHLVCGIEAATNSEDIEVSPLVAKTMGLRWCLMRADQHHLRNINMLLLLI</sequence>
<keyword evidence="1" id="KW-0472">Membrane</keyword>
<dbReference type="EMBL" id="DF973468">
    <property type="protein sequence ID" value="GAU31764.1"/>
    <property type="molecule type" value="Genomic_DNA"/>
</dbReference>